<keyword evidence="4" id="KW-0808">Transferase</keyword>
<dbReference type="PANTHER" id="PTHR21248:SF7">
    <property type="entry name" value="MINOR CARDIOLIPIN SYNTHASE CLSB"/>
    <property type="match status" value="1"/>
</dbReference>
<evidence type="ECO:0000313" key="14">
    <source>
        <dbReference type="EMBL" id="THF77054.1"/>
    </source>
</evidence>
<keyword evidence="11" id="KW-1208">Phospholipid metabolism</keyword>
<protein>
    <recommendedName>
        <fullName evidence="12">Cardiolipin synthase</fullName>
        <ecNumber evidence="12">2.7.8.-</ecNumber>
    </recommendedName>
</protein>
<dbReference type="NCBIfam" id="TIGR04265">
    <property type="entry name" value="bac_cardiolipin"/>
    <property type="match status" value="1"/>
</dbReference>
<dbReference type="InterPro" id="IPR022924">
    <property type="entry name" value="Cardiolipin_synthase"/>
</dbReference>
<accession>A0A4S4BQ52</accession>
<dbReference type="PROSITE" id="PS50035">
    <property type="entry name" value="PLD"/>
    <property type="match status" value="2"/>
</dbReference>
<gene>
    <name evidence="14" type="primary">cls</name>
    <name evidence="14" type="ORF">E6W99_20330</name>
</gene>
<evidence type="ECO:0000256" key="1">
    <source>
        <dbReference type="ARBA" id="ARBA00004236"/>
    </source>
</evidence>
<comment type="subcellular location">
    <subcellularLocation>
        <location evidence="1">Cell membrane</location>
    </subcellularLocation>
</comment>
<dbReference type="RefSeq" id="WP_136357256.1">
    <property type="nucleotide sequence ID" value="NZ_CP046266.1"/>
</dbReference>
<keyword evidence="3" id="KW-0444">Lipid biosynthesis</keyword>
<dbReference type="Pfam" id="PF13091">
    <property type="entry name" value="PLDc_2"/>
    <property type="match status" value="2"/>
</dbReference>
<keyword evidence="5" id="KW-0812">Transmembrane</keyword>
<keyword evidence="2" id="KW-1003">Cell membrane</keyword>
<dbReference type="GO" id="GO:0032049">
    <property type="term" value="P:cardiolipin biosynthetic process"/>
    <property type="evidence" value="ECO:0007669"/>
    <property type="project" value="UniProtKB-UniRule"/>
</dbReference>
<evidence type="ECO:0000256" key="12">
    <source>
        <dbReference type="NCBIfam" id="TIGR04265"/>
    </source>
</evidence>
<evidence type="ECO:0000256" key="5">
    <source>
        <dbReference type="ARBA" id="ARBA00022692"/>
    </source>
</evidence>
<feature type="domain" description="PLD phosphodiesterase" evidence="13">
    <location>
        <begin position="309"/>
        <end position="336"/>
    </location>
</feature>
<keyword evidence="7" id="KW-1133">Transmembrane helix</keyword>
<sequence>MIISFIIVAVICLFTIDYHLGRKDHLSKSKYTQFHPKKSDLELFIDGEKLFHDLFESIKNSTQSIHVLFYIVKNDEISNEFLSLLGEKASIGVEVRLLLDYVGSFELDKQKINVLKEKGVKFARSHAPRFPYFFYTLQARNHRKITVIDGKIGYLGGFNIGKEYIGKDPKFGYWRDFHLKLTGEGVSDLQQQFLRDWFDSTAENYLEETRYFPNLEQGKSKHTFISTYGKHLDEHFLSFIKEAKQEILICSPYFIPGKKILDELLRALANGMKVKIMVPMKADHPLVKQAAFPYFGQLLLAGAEIYRFYHGFYHAKVIVIDDQLCDIGTANFDKRSLYLNDEMNCIIYDQEFVKLVKTSIYEDFNRSELLTYEFYKKRPLLERGKEAVATLVSHFL</sequence>
<dbReference type="EMBL" id="SSNT01000017">
    <property type="protein sequence ID" value="THF77054.1"/>
    <property type="molecule type" value="Genomic_DNA"/>
</dbReference>
<keyword evidence="10" id="KW-0594">Phospholipid biosynthesis</keyword>
<proteinExistence type="predicted"/>
<keyword evidence="6" id="KW-0677">Repeat</keyword>
<evidence type="ECO:0000259" key="13">
    <source>
        <dbReference type="PROSITE" id="PS50035"/>
    </source>
</evidence>
<dbReference type="CDD" id="cd09110">
    <property type="entry name" value="PLDc_CLS_1"/>
    <property type="match status" value="1"/>
</dbReference>
<dbReference type="AlphaFoldDB" id="A0A4S4BQ52"/>
<dbReference type="Proteomes" id="UP000310334">
    <property type="component" value="Unassembled WGS sequence"/>
</dbReference>
<evidence type="ECO:0000256" key="6">
    <source>
        <dbReference type="ARBA" id="ARBA00022737"/>
    </source>
</evidence>
<dbReference type="GO" id="GO:0008808">
    <property type="term" value="F:cardiolipin synthase activity"/>
    <property type="evidence" value="ECO:0007669"/>
    <property type="project" value="UniProtKB-UniRule"/>
</dbReference>
<dbReference type="OrthoDB" id="9762009at2"/>
<reference evidence="14 15" key="1">
    <citation type="submission" date="2019-04" db="EMBL/GenBank/DDBJ databases">
        <title>Bacillus sediminilitoris sp. nov., isolated from a tidal flat sediment on the East China Sea.</title>
        <authorList>
            <person name="Wei Y."/>
            <person name="Mao H."/>
            <person name="Fang J."/>
        </authorList>
    </citation>
    <scope>NUCLEOTIDE SEQUENCE [LARGE SCALE GENOMIC DNA]</scope>
    <source>
        <strain evidence="14 15">DSL-17</strain>
    </source>
</reference>
<dbReference type="Gene3D" id="3.30.870.10">
    <property type="entry name" value="Endonuclease Chain A"/>
    <property type="match status" value="2"/>
</dbReference>
<dbReference type="PANTHER" id="PTHR21248">
    <property type="entry name" value="CARDIOLIPIN SYNTHASE"/>
    <property type="match status" value="1"/>
</dbReference>
<evidence type="ECO:0000256" key="4">
    <source>
        <dbReference type="ARBA" id="ARBA00022679"/>
    </source>
</evidence>
<evidence type="ECO:0000256" key="9">
    <source>
        <dbReference type="ARBA" id="ARBA00023136"/>
    </source>
</evidence>
<evidence type="ECO:0000256" key="3">
    <source>
        <dbReference type="ARBA" id="ARBA00022516"/>
    </source>
</evidence>
<dbReference type="GO" id="GO:0005886">
    <property type="term" value="C:plasma membrane"/>
    <property type="evidence" value="ECO:0007669"/>
    <property type="project" value="UniProtKB-SubCell"/>
</dbReference>
<dbReference type="EC" id="2.7.8.-" evidence="12"/>
<name>A0A4S4BQ52_9BACI</name>
<dbReference type="SUPFAM" id="SSF56024">
    <property type="entry name" value="Phospholipase D/nuclease"/>
    <property type="match status" value="2"/>
</dbReference>
<evidence type="ECO:0000256" key="7">
    <source>
        <dbReference type="ARBA" id="ARBA00022989"/>
    </source>
</evidence>
<keyword evidence="15" id="KW-1185">Reference proteome</keyword>
<evidence type="ECO:0000256" key="11">
    <source>
        <dbReference type="ARBA" id="ARBA00023264"/>
    </source>
</evidence>
<evidence type="ECO:0000256" key="8">
    <source>
        <dbReference type="ARBA" id="ARBA00023098"/>
    </source>
</evidence>
<evidence type="ECO:0000256" key="10">
    <source>
        <dbReference type="ARBA" id="ARBA00023209"/>
    </source>
</evidence>
<organism evidence="14 15">
    <name type="scientific">Metabacillus sediminilitoris</name>
    <dbReference type="NCBI Taxonomy" id="2567941"/>
    <lineage>
        <taxon>Bacteria</taxon>
        <taxon>Bacillati</taxon>
        <taxon>Bacillota</taxon>
        <taxon>Bacilli</taxon>
        <taxon>Bacillales</taxon>
        <taxon>Bacillaceae</taxon>
        <taxon>Metabacillus</taxon>
    </lineage>
</organism>
<evidence type="ECO:0000256" key="2">
    <source>
        <dbReference type="ARBA" id="ARBA00022475"/>
    </source>
</evidence>
<evidence type="ECO:0000313" key="15">
    <source>
        <dbReference type="Proteomes" id="UP000310334"/>
    </source>
</evidence>
<feature type="domain" description="PLD phosphodiesterase" evidence="13">
    <location>
        <begin position="137"/>
        <end position="164"/>
    </location>
</feature>
<dbReference type="FunFam" id="3.30.870.10:FF:000014">
    <property type="entry name" value="Cardiolipin synthase"/>
    <property type="match status" value="1"/>
</dbReference>
<comment type="caution">
    <text evidence="14">The sequence shown here is derived from an EMBL/GenBank/DDBJ whole genome shotgun (WGS) entry which is preliminary data.</text>
</comment>
<keyword evidence="9" id="KW-0472">Membrane</keyword>
<dbReference type="CDD" id="cd09112">
    <property type="entry name" value="PLDc_CLS_2"/>
    <property type="match status" value="1"/>
</dbReference>
<dbReference type="SMART" id="SM00155">
    <property type="entry name" value="PLDc"/>
    <property type="match status" value="2"/>
</dbReference>
<dbReference type="InterPro" id="IPR025202">
    <property type="entry name" value="PLD-like_dom"/>
</dbReference>
<keyword evidence="8" id="KW-0443">Lipid metabolism</keyword>
<dbReference type="InterPro" id="IPR001736">
    <property type="entry name" value="PLipase_D/transphosphatidylase"/>
</dbReference>